<reference evidence="10 11" key="1">
    <citation type="journal article" date="2013" name="Nature">
        <title>Insights into bilaterian evolution from three spiralian genomes.</title>
        <authorList>
            <person name="Simakov O."/>
            <person name="Marletaz F."/>
            <person name="Cho S.J."/>
            <person name="Edsinger-Gonzales E."/>
            <person name="Havlak P."/>
            <person name="Hellsten U."/>
            <person name="Kuo D.H."/>
            <person name="Larsson T."/>
            <person name="Lv J."/>
            <person name="Arendt D."/>
            <person name="Savage R."/>
            <person name="Osoegawa K."/>
            <person name="de Jong P."/>
            <person name="Grimwood J."/>
            <person name="Chapman J.A."/>
            <person name="Shapiro H."/>
            <person name="Aerts A."/>
            <person name="Otillar R.P."/>
            <person name="Terry A.Y."/>
            <person name="Boore J.L."/>
            <person name="Grigoriev I.V."/>
            <person name="Lindberg D.R."/>
            <person name="Seaver E.C."/>
            <person name="Weisblat D.A."/>
            <person name="Putnam N.H."/>
            <person name="Rokhsar D.S."/>
        </authorList>
    </citation>
    <scope>NUCLEOTIDE SEQUENCE [LARGE SCALE GENOMIC DNA]</scope>
</reference>
<dbReference type="AlphaFoldDB" id="V3ZEI6"/>
<dbReference type="CDD" id="cd06583">
    <property type="entry name" value="PGRP"/>
    <property type="match status" value="1"/>
</dbReference>
<feature type="disulfide bond" evidence="6">
    <location>
        <begin position="1"/>
        <end position="125"/>
    </location>
</feature>
<comment type="similarity">
    <text evidence="1">Belongs to the N-acetylmuramoyl-L-alanine amidase 2 family.</text>
</comment>
<feature type="non-terminal residue" evidence="10">
    <location>
        <position position="1"/>
    </location>
</feature>
<dbReference type="GO" id="GO:0008745">
    <property type="term" value="F:N-acetylmuramoyl-L-alanine amidase activity"/>
    <property type="evidence" value="ECO:0007669"/>
    <property type="project" value="InterPro"/>
</dbReference>
<dbReference type="InterPro" id="IPR015510">
    <property type="entry name" value="PGRP"/>
</dbReference>
<dbReference type="PANTHER" id="PTHR11022:SF41">
    <property type="entry name" value="PEPTIDOGLYCAN-RECOGNITION PROTEIN LC-RELATED"/>
    <property type="match status" value="1"/>
</dbReference>
<evidence type="ECO:0000256" key="6">
    <source>
        <dbReference type="PIRSR" id="PIRSR037945-1"/>
    </source>
</evidence>
<dbReference type="GeneID" id="20233564"/>
<feature type="domain" description="Peptidoglycan recognition protein family" evidence="9">
    <location>
        <begin position="2"/>
        <end position="145"/>
    </location>
</feature>
<dbReference type="GO" id="GO:0009253">
    <property type="term" value="P:peptidoglycan catabolic process"/>
    <property type="evidence" value="ECO:0007669"/>
    <property type="project" value="InterPro"/>
</dbReference>
<evidence type="ECO:0000256" key="7">
    <source>
        <dbReference type="SAM" id="MobiDB-lite"/>
    </source>
</evidence>
<keyword evidence="4" id="KW-0391">Immunity</keyword>
<dbReference type="HOGENOM" id="CLU_037559_3_2_1"/>
<dbReference type="GO" id="GO:0008270">
    <property type="term" value="F:zinc ion binding"/>
    <property type="evidence" value="ECO:0007669"/>
    <property type="project" value="InterPro"/>
</dbReference>
<gene>
    <name evidence="10" type="ORF">LOTGIDRAFT_134508</name>
</gene>
<dbReference type="InterPro" id="IPR036505">
    <property type="entry name" value="Amidase/PGRP_sf"/>
</dbReference>
<feature type="region of interest" description="Disordered" evidence="7">
    <location>
        <begin position="1"/>
        <end position="21"/>
    </location>
</feature>
<name>V3ZEI6_LOTGI</name>
<evidence type="ECO:0000256" key="5">
    <source>
        <dbReference type="ARBA" id="ARBA00023157"/>
    </source>
</evidence>
<evidence type="ECO:0000256" key="1">
    <source>
        <dbReference type="ARBA" id="ARBA00007553"/>
    </source>
</evidence>
<dbReference type="PIRSF" id="PIRSF037945">
    <property type="entry name" value="PGRPs"/>
    <property type="match status" value="1"/>
</dbReference>
<dbReference type="SUPFAM" id="SSF55846">
    <property type="entry name" value="N-acetylmuramoyl-L-alanine amidase-like"/>
    <property type="match status" value="1"/>
</dbReference>
<dbReference type="SMART" id="SM00644">
    <property type="entry name" value="Ami_2"/>
    <property type="match status" value="1"/>
</dbReference>
<keyword evidence="3" id="KW-0732">Signal</keyword>
<dbReference type="RefSeq" id="XP_009066839.1">
    <property type="nucleotide sequence ID" value="XM_009068591.1"/>
</dbReference>
<dbReference type="Gene3D" id="3.40.80.10">
    <property type="entry name" value="Peptidoglycan recognition protein-like"/>
    <property type="match status" value="1"/>
</dbReference>
<evidence type="ECO:0000256" key="4">
    <source>
        <dbReference type="ARBA" id="ARBA00022859"/>
    </source>
</evidence>
<dbReference type="InterPro" id="IPR002502">
    <property type="entry name" value="Amidase_domain"/>
</dbReference>
<evidence type="ECO:0000256" key="2">
    <source>
        <dbReference type="ARBA" id="ARBA00022588"/>
    </source>
</evidence>
<dbReference type="Proteomes" id="UP000030746">
    <property type="component" value="Unassembled WGS sequence"/>
</dbReference>
<organism evidence="10 11">
    <name type="scientific">Lottia gigantea</name>
    <name type="common">Giant owl limpet</name>
    <dbReference type="NCBI Taxonomy" id="225164"/>
    <lineage>
        <taxon>Eukaryota</taxon>
        <taxon>Metazoa</taxon>
        <taxon>Spiralia</taxon>
        <taxon>Lophotrochozoa</taxon>
        <taxon>Mollusca</taxon>
        <taxon>Gastropoda</taxon>
        <taxon>Patellogastropoda</taxon>
        <taxon>Lottioidea</taxon>
        <taxon>Lottiidae</taxon>
        <taxon>Lottia</taxon>
    </lineage>
</organism>
<sequence length="173" mass="19619">CPHIVSRSEWGARKPKHSDKPMPHVPQFLYIHHSASSPCHDTKECSRLTRIAQDYYMDGHGWSDLGYTFMIGEDGNVYEVHGWDEIGAHTLNHNTDGYGFCVIGNFMARVPNTKALNALKQLIDCGVKNGKIRSDYILKGHRDVRATLCPGQKLYDLIRTWPHYMKSGHVVGK</sequence>
<dbReference type="CTD" id="20233564"/>
<dbReference type="InterPro" id="IPR017331">
    <property type="entry name" value="Peptidoglycan_recognition"/>
</dbReference>
<evidence type="ECO:0000313" key="11">
    <source>
        <dbReference type="Proteomes" id="UP000030746"/>
    </source>
</evidence>
<dbReference type="InterPro" id="IPR006619">
    <property type="entry name" value="PGRP_domain_met/bac"/>
</dbReference>
<keyword evidence="2" id="KW-0399">Innate immunity</keyword>
<evidence type="ECO:0000259" key="8">
    <source>
        <dbReference type="SMART" id="SM00644"/>
    </source>
</evidence>
<evidence type="ECO:0000259" key="9">
    <source>
        <dbReference type="SMART" id="SM00701"/>
    </source>
</evidence>
<protein>
    <recommendedName>
        <fullName evidence="12">Peptidoglycan-recognition protein</fullName>
    </recommendedName>
</protein>
<dbReference type="SMART" id="SM00701">
    <property type="entry name" value="PGRP"/>
    <property type="match status" value="1"/>
</dbReference>
<dbReference type="GO" id="GO:0045087">
    <property type="term" value="P:innate immune response"/>
    <property type="evidence" value="ECO:0007669"/>
    <property type="project" value="UniProtKB-KW"/>
</dbReference>
<dbReference type="Pfam" id="PF01510">
    <property type="entry name" value="Amidase_2"/>
    <property type="match status" value="1"/>
</dbReference>
<dbReference type="OMA" id="TECPGES"/>
<evidence type="ECO:0000256" key="3">
    <source>
        <dbReference type="ARBA" id="ARBA00022729"/>
    </source>
</evidence>
<dbReference type="EMBL" id="KB203888">
    <property type="protein sequence ID" value="ESO82487.1"/>
    <property type="molecule type" value="Genomic_DNA"/>
</dbReference>
<dbReference type="FunFam" id="3.40.80.10:FF:000001">
    <property type="entry name" value="Peptidoglycan recognition protein 1"/>
    <property type="match status" value="1"/>
</dbReference>
<accession>V3ZEI6</accession>
<evidence type="ECO:0008006" key="12">
    <source>
        <dbReference type="Google" id="ProtNLM"/>
    </source>
</evidence>
<keyword evidence="5 6" id="KW-1015">Disulfide bond</keyword>
<feature type="disulfide bond" evidence="6">
    <location>
        <begin position="39"/>
        <end position="45"/>
    </location>
</feature>
<dbReference type="OrthoDB" id="10001926at2759"/>
<dbReference type="GO" id="GO:0042834">
    <property type="term" value="F:peptidoglycan binding"/>
    <property type="evidence" value="ECO:0007669"/>
    <property type="project" value="InterPro"/>
</dbReference>
<evidence type="ECO:0000313" key="10">
    <source>
        <dbReference type="EMBL" id="ESO82487.1"/>
    </source>
</evidence>
<keyword evidence="11" id="KW-1185">Reference proteome</keyword>
<dbReference type="PANTHER" id="PTHR11022">
    <property type="entry name" value="PEPTIDOGLYCAN RECOGNITION PROTEIN"/>
    <property type="match status" value="1"/>
</dbReference>
<proteinExistence type="inferred from homology"/>
<dbReference type="KEGG" id="lgi:LOTGIDRAFT_134508"/>
<feature type="domain" description="N-acetylmuramoyl-L-alanine amidase" evidence="8">
    <location>
        <begin position="14"/>
        <end position="151"/>
    </location>
</feature>